<sequence length="113" mass="12963">MTQVYEDQTWAVRAICADSDPDALFVRGSAQTDARQICFSCPVRIECLADALDSGMTFGVWGGMTERERRALLRRFPHITNWWEYLTQSDDQVATELRAGRIPRLSRRPVARK</sequence>
<keyword evidence="3 11" id="KW-0004">4Fe-4S</keyword>
<evidence type="ECO:0000256" key="8">
    <source>
        <dbReference type="ARBA" id="ARBA00023125"/>
    </source>
</evidence>
<keyword evidence="7 11" id="KW-0805">Transcription regulation</keyword>
<dbReference type="PANTHER" id="PTHR38839:SF7">
    <property type="entry name" value="TRANSCRIPTIONAL REGULATOR WHIB4"/>
    <property type="match status" value="1"/>
</dbReference>
<feature type="binding site" evidence="11">
    <location>
        <position position="47"/>
    </location>
    <ligand>
        <name>[4Fe-4S] cluster</name>
        <dbReference type="ChEBI" id="CHEBI:49883"/>
    </ligand>
</feature>
<dbReference type="KEGG" id="tbw:NCTC13354_00871"/>
<comment type="cofactor">
    <cofactor evidence="11">
        <name>[4Fe-4S] cluster</name>
        <dbReference type="ChEBI" id="CHEBI:49883"/>
    </cofactor>
    <text evidence="11">Binds 1 [4Fe-4S] cluster per subunit. Following nitrosylation of the [4Fe-4S] cluster binds 1 [4Fe-8(NO)] cluster per subunit.</text>
</comment>
<name>A0A3S4VT65_9ACTO</name>
<keyword evidence="11" id="KW-0963">Cytoplasm</keyword>
<accession>A0A3S4VT65</accession>
<keyword evidence="10 11" id="KW-0804">Transcription</keyword>
<evidence type="ECO:0000256" key="2">
    <source>
        <dbReference type="ARBA" id="ARBA00006597"/>
    </source>
</evidence>
<reference evidence="13 14" key="1">
    <citation type="submission" date="2018-12" db="EMBL/GenBank/DDBJ databases">
        <authorList>
            <consortium name="Pathogen Informatics"/>
        </authorList>
    </citation>
    <scope>NUCLEOTIDE SEQUENCE [LARGE SCALE GENOMIC DNA]</scope>
    <source>
        <strain evidence="13 14">NCTC13354</strain>
    </source>
</reference>
<evidence type="ECO:0000256" key="9">
    <source>
        <dbReference type="ARBA" id="ARBA00023157"/>
    </source>
</evidence>
<comment type="PTM">
    <text evidence="11">The Fe-S cluster can be nitrosylated by nitric oxide (NO).</text>
</comment>
<dbReference type="EMBL" id="LR134476">
    <property type="protein sequence ID" value="VEI13164.1"/>
    <property type="molecule type" value="Genomic_DNA"/>
</dbReference>
<keyword evidence="9 11" id="KW-1015">Disulfide bond</keyword>
<evidence type="ECO:0000313" key="14">
    <source>
        <dbReference type="Proteomes" id="UP000269542"/>
    </source>
</evidence>
<evidence type="ECO:0000259" key="12">
    <source>
        <dbReference type="PROSITE" id="PS51674"/>
    </source>
</evidence>
<dbReference type="PROSITE" id="PS51674">
    <property type="entry name" value="4FE4S_WBL"/>
    <property type="match status" value="1"/>
</dbReference>
<feature type="binding site" evidence="11">
    <location>
        <position position="16"/>
    </location>
    <ligand>
        <name>[4Fe-4S] cluster</name>
        <dbReference type="ChEBI" id="CHEBI:49883"/>
    </ligand>
</feature>
<comment type="PTM">
    <text evidence="11">Upon Fe-S cluster removal intramolecular disulfide bonds are formed.</text>
</comment>
<comment type="subcellular location">
    <subcellularLocation>
        <location evidence="1 11">Cytoplasm</location>
    </subcellularLocation>
</comment>
<evidence type="ECO:0000256" key="5">
    <source>
        <dbReference type="ARBA" id="ARBA00023004"/>
    </source>
</evidence>
<feature type="domain" description="4Fe-4S Wbl-type" evidence="12">
    <location>
        <begin position="15"/>
        <end position="71"/>
    </location>
</feature>
<protein>
    <recommendedName>
        <fullName evidence="11">Transcriptional regulator WhiB</fullName>
    </recommendedName>
</protein>
<dbReference type="PANTHER" id="PTHR38839">
    <property type="entry name" value="TRANSCRIPTIONAL REGULATOR WHID-RELATED"/>
    <property type="match status" value="1"/>
</dbReference>
<evidence type="ECO:0000256" key="10">
    <source>
        <dbReference type="ARBA" id="ARBA00023163"/>
    </source>
</evidence>
<dbReference type="GO" id="GO:0045454">
    <property type="term" value="P:cell redox homeostasis"/>
    <property type="evidence" value="ECO:0007669"/>
    <property type="project" value="TreeGrafter"/>
</dbReference>
<evidence type="ECO:0000313" key="13">
    <source>
        <dbReference type="EMBL" id="VEI13164.1"/>
    </source>
</evidence>
<evidence type="ECO:0000256" key="11">
    <source>
        <dbReference type="HAMAP-Rule" id="MF_01479"/>
    </source>
</evidence>
<dbReference type="GO" id="GO:0005737">
    <property type="term" value="C:cytoplasm"/>
    <property type="evidence" value="ECO:0007669"/>
    <property type="project" value="UniProtKB-SubCell"/>
</dbReference>
<comment type="similarity">
    <text evidence="2 11">Belongs to the WhiB family.</text>
</comment>
<feature type="binding site" evidence="11">
    <location>
        <position position="38"/>
    </location>
    <ligand>
        <name>[4Fe-4S] cluster</name>
        <dbReference type="ChEBI" id="CHEBI:49883"/>
    </ligand>
</feature>
<dbReference type="GO" id="GO:0045892">
    <property type="term" value="P:negative regulation of DNA-templated transcription"/>
    <property type="evidence" value="ECO:0007669"/>
    <property type="project" value="TreeGrafter"/>
</dbReference>
<dbReference type="GO" id="GO:0046872">
    <property type="term" value="F:metal ion binding"/>
    <property type="evidence" value="ECO:0007669"/>
    <property type="project" value="UniProtKB-KW"/>
</dbReference>
<dbReference type="HAMAP" id="MF_01479">
    <property type="entry name" value="WhiB"/>
    <property type="match status" value="1"/>
</dbReference>
<keyword evidence="6 11" id="KW-0411">Iron-sulfur</keyword>
<keyword evidence="8 11" id="KW-0238">DNA-binding</keyword>
<dbReference type="GO" id="GO:0051539">
    <property type="term" value="F:4 iron, 4 sulfur cluster binding"/>
    <property type="evidence" value="ECO:0007669"/>
    <property type="project" value="UniProtKB-UniRule"/>
</dbReference>
<proteinExistence type="inferred from homology"/>
<keyword evidence="4 11" id="KW-0479">Metal-binding</keyword>
<evidence type="ECO:0000256" key="6">
    <source>
        <dbReference type="ARBA" id="ARBA00023014"/>
    </source>
</evidence>
<feature type="binding site" evidence="11">
    <location>
        <position position="41"/>
    </location>
    <ligand>
        <name>[4Fe-4S] cluster</name>
        <dbReference type="ChEBI" id="CHEBI:49883"/>
    </ligand>
</feature>
<organism evidence="13 14">
    <name type="scientific">Trueperella bialowiezensis</name>
    <dbReference type="NCBI Taxonomy" id="312285"/>
    <lineage>
        <taxon>Bacteria</taxon>
        <taxon>Bacillati</taxon>
        <taxon>Actinomycetota</taxon>
        <taxon>Actinomycetes</taxon>
        <taxon>Actinomycetales</taxon>
        <taxon>Actinomycetaceae</taxon>
        <taxon>Trueperella</taxon>
    </lineage>
</organism>
<dbReference type="RefSeq" id="WP_126416310.1">
    <property type="nucleotide sequence ID" value="NZ_LR134476.1"/>
</dbReference>
<keyword evidence="5 11" id="KW-0408">Iron</keyword>
<gene>
    <name evidence="11" type="primary">whiB</name>
    <name evidence="13" type="ORF">NCTC13354_00871</name>
</gene>
<evidence type="ECO:0000256" key="7">
    <source>
        <dbReference type="ARBA" id="ARBA00023015"/>
    </source>
</evidence>
<dbReference type="GO" id="GO:0035731">
    <property type="term" value="F:dinitrosyl-iron complex binding"/>
    <property type="evidence" value="ECO:0007669"/>
    <property type="project" value="UniProtKB-UniRule"/>
</dbReference>
<dbReference type="InterPro" id="IPR034768">
    <property type="entry name" value="4FE4S_WBL"/>
</dbReference>
<evidence type="ECO:0000256" key="4">
    <source>
        <dbReference type="ARBA" id="ARBA00022723"/>
    </source>
</evidence>
<evidence type="ECO:0000256" key="3">
    <source>
        <dbReference type="ARBA" id="ARBA00022485"/>
    </source>
</evidence>
<keyword evidence="14" id="KW-1185">Reference proteome</keyword>
<evidence type="ECO:0000256" key="1">
    <source>
        <dbReference type="ARBA" id="ARBA00004496"/>
    </source>
</evidence>
<dbReference type="Pfam" id="PF02467">
    <property type="entry name" value="Whib"/>
    <property type="match status" value="1"/>
</dbReference>
<dbReference type="GO" id="GO:0003677">
    <property type="term" value="F:DNA binding"/>
    <property type="evidence" value="ECO:0007669"/>
    <property type="project" value="UniProtKB-UniRule"/>
</dbReference>
<dbReference type="Proteomes" id="UP000269542">
    <property type="component" value="Chromosome"/>
</dbReference>
<dbReference type="GO" id="GO:0047134">
    <property type="term" value="F:protein-disulfide reductase [NAD(P)H] activity"/>
    <property type="evidence" value="ECO:0007669"/>
    <property type="project" value="TreeGrafter"/>
</dbReference>
<dbReference type="AlphaFoldDB" id="A0A3S4VT65"/>
<dbReference type="OrthoDB" id="4228525at2"/>
<dbReference type="InterPro" id="IPR003482">
    <property type="entry name" value="Whib"/>
</dbReference>
<comment type="function">
    <text evidence="11">Acts as a transcriptional regulator. Probably redox-responsive. The apo- but not holo-form probably binds DNA.</text>
</comment>